<dbReference type="EMBL" id="CP000529">
    <property type="protein sequence ID" value="ABM39040.1"/>
    <property type="molecule type" value="Genomic_DNA"/>
</dbReference>
<keyword evidence="3" id="KW-1185">Reference proteome</keyword>
<evidence type="ECO:0000313" key="2">
    <source>
        <dbReference type="EMBL" id="ABM39040.1"/>
    </source>
</evidence>
<reference evidence="3" key="1">
    <citation type="journal article" date="2009" name="Environ. Microbiol.">
        <title>The genome of Polaromonas naphthalenivorans strain CJ2, isolated from coal tar-contaminated sediment, reveals physiological and metabolic versatility and evolution through extensive horizontal gene transfer.</title>
        <authorList>
            <person name="Yagi J.M."/>
            <person name="Sims D."/>
            <person name="Brettin T."/>
            <person name="Bruce D."/>
            <person name="Madsen E.L."/>
        </authorList>
    </citation>
    <scope>NUCLEOTIDE SEQUENCE [LARGE SCALE GENOMIC DNA]</scope>
    <source>
        <strain evidence="3">CJ2</strain>
    </source>
</reference>
<dbReference type="SUPFAM" id="SSF50475">
    <property type="entry name" value="FMN-binding split barrel"/>
    <property type="match status" value="1"/>
</dbReference>
<feature type="region of interest" description="Disordered" evidence="1">
    <location>
        <begin position="174"/>
        <end position="214"/>
    </location>
</feature>
<dbReference type="PIRSF" id="PIRSF010372">
    <property type="entry name" value="PaiB"/>
    <property type="match status" value="1"/>
</dbReference>
<evidence type="ECO:0000256" key="1">
    <source>
        <dbReference type="SAM" id="MobiDB-lite"/>
    </source>
</evidence>
<gene>
    <name evidence="2" type="ordered locus">Pnap_3744</name>
</gene>
<protein>
    <submittedName>
        <fullName evidence="2">FMN-binding negative transcriptional regulator</fullName>
    </submittedName>
</protein>
<feature type="compositionally biased region" description="Polar residues" evidence="1">
    <location>
        <begin position="175"/>
        <end position="189"/>
    </location>
</feature>
<dbReference type="RefSeq" id="WP_011803106.1">
    <property type="nucleotide sequence ID" value="NC_008781.1"/>
</dbReference>
<dbReference type="KEGG" id="pna:Pnap_3744"/>
<dbReference type="PANTHER" id="PTHR35802">
    <property type="entry name" value="PROTEASE SYNTHASE AND SPORULATION PROTEIN PAI 2"/>
    <property type="match status" value="1"/>
</dbReference>
<dbReference type="InterPro" id="IPR007396">
    <property type="entry name" value="TR_PAI2-type"/>
</dbReference>
<dbReference type="OrthoDB" id="9794948at2"/>
<dbReference type="HOGENOM" id="CLU_065853_0_1_4"/>
<organism evidence="2 3">
    <name type="scientific">Polaromonas naphthalenivorans (strain CJ2)</name>
    <dbReference type="NCBI Taxonomy" id="365044"/>
    <lineage>
        <taxon>Bacteria</taxon>
        <taxon>Pseudomonadati</taxon>
        <taxon>Pseudomonadota</taxon>
        <taxon>Betaproteobacteria</taxon>
        <taxon>Burkholderiales</taxon>
        <taxon>Comamonadaceae</taxon>
        <taxon>Polaromonas</taxon>
    </lineage>
</organism>
<dbReference type="AlphaFoldDB" id="A1VTR2"/>
<dbReference type="Gene3D" id="2.30.110.10">
    <property type="entry name" value="Electron Transport, Fmn-binding Protein, Chain A"/>
    <property type="match status" value="1"/>
</dbReference>
<accession>A1VTR2</accession>
<proteinExistence type="predicted"/>
<dbReference type="eggNOG" id="COG2808">
    <property type="taxonomic scope" value="Bacteria"/>
</dbReference>
<dbReference type="Proteomes" id="UP000000644">
    <property type="component" value="Chromosome"/>
</dbReference>
<dbReference type="Pfam" id="PF04299">
    <property type="entry name" value="FMN_bind_2"/>
    <property type="match status" value="1"/>
</dbReference>
<evidence type="ECO:0000313" key="3">
    <source>
        <dbReference type="Proteomes" id="UP000000644"/>
    </source>
</evidence>
<name>A1VTR2_POLNA</name>
<dbReference type="STRING" id="365044.Pnap_3744"/>
<sequence length="214" mass="23215">MYIPKPFEESRPEVLHAFIRQHPLATLVINDAEGLAADHIPLLLRAEAGPSGKLLGHVARSNPLWQKAGDGIPCLLVFHGIDGYISPNGYASKQETGKVVPTWNYEVVHVHGKVRAIDDPAALMELLQALTQAHEADQPAPWKIADAPPDYIERLLQAIVGIEVEIERIAGKAKLSQNQPASNQQSLVNALQGRDDRASQAMAKAIQERGGAQA</sequence>
<dbReference type="PANTHER" id="PTHR35802:SF1">
    <property type="entry name" value="PROTEASE SYNTHASE AND SPORULATION PROTEIN PAI 2"/>
    <property type="match status" value="1"/>
</dbReference>
<dbReference type="InterPro" id="IPR012349">
    <property type="entry name" value="Split_barrel_FMN-bd"/>
</dbReference>